<dbReference type="Gene3D" id="1.10.510.10">
    <property type="entry name" value="Transferase(Phosphotransferase) domain 1"/>
    <property type="match status" value="2"/>
</dbReference>
<dbReference type="PROSITE" id="PS50009">
    <property type="entry name" value="RASGEF_CAT"/>
    <property type="match status" value="1"/>
</dbReference>
<dbReference type="InterPro" id="IPR036964">
    <property type="entry name" value="RASGEF_cat_dom_sf"/>
</dbReference>
<keyword evidence="6" id="KW-0175">Coiled coil</keyword>
<dbReference type="PROSITE" id="PS51377">
    <property type="entry name" value="KIND"/>
    <property type="match status" value="2"/>
</dbReference>
<dbReference type="GeneID" id="101320023"/>
<evidence type="ECO:0000256" key="14">
    <source>
        <dbReference type="SAM" id="MobiDB-lite"/>
    </source>
</evidence>
<evidence type="ECO:0000256" key="8">
    <source>
        <dbReference type="ARBA" id="ARBA00059522"/>
    </source>
</evidence>
<feature type="compositionally biased region" description="Polar residues" evidence="14">
    <location>
        <begin position="1042"/>
        <end position="1053"/>
    </location>
</feature>
<feature type="domain" description="N-terminal Ras-GEF" evidence="16">
    <location>
        <begin position="1296"/>
        <end position="1424"/>
    </location>
</feature>
<feature type="domain" description="KIND" evidence="17">
    <location>
        <begin position="37"/>
        <end position="217"/>
    </location>
</feature>
<evidence type="ECO:0000256" key="13">
    <source>
        <dbReference type="PROSITE-ProRule" id="PRU00168"/>
    </source>
</evidence>
<evidence type="ECO:0000256" key="12">
    <source>
        <dbReference type="ARBA" id="ARBA00081643"/>
    </source>
</evidence>
<dbReference type="SUPFAM" id="SSF56112">
    <property type="entry name" value="Protein kinase-like (PK-like)"/>
    <property type="match status" value="1"/>
</dbReference>
<dbReference type="Gene3D" id="1.20.870.10">
    <property type="entry name" value="Son of sevenless (SoS) protein Chain: S domain 1"/>
    <property type="match status" value="1"/>
</dbReference>
<comment type="subcellular location">
    <subcellularLocation>
        <location evidence="1">Cell projection</location>
        <location evidence="1">Dendrite</location>
    </subcellularLocation>
    <subcellularLocation>
        <location evidence="2">Perikaryon</location>
    </subcellularLocation>
</comment>
<dbReference type="CDD" id="cd06224">
    <property type="entry name" value="REM"/>
    <property type="match status" value="1"/>
</dbReference>
<feature type="compositionally biased region" description="Polar residues" evidence="14">
    <location>
        <begin position="361"/>
        <end position="371"/>
    </location>
</feature>
<dbReference type="GO" id="GO:0032045">
    <property type="term" value="C:guanyl-nucleotide exchange factor complex"/>
    <property type="evidence" value="ECO:0007669"/>
    <property type="project" value="TreeGrafter"/>
</dbReference>
<dbReference type="Pfam" id="PF16474">
    <property type="entry name" value="KIND"/>
    <property type="match status" value="1"/>
</dbReference>
<dbReference type="InterPro" id="IPR011009">
    <property type="entry name" value="Kinase-like_dom_sf"/>
</dbReference>
<dbReference type="InterPro" id="IPR023578">
    <property type="entry name" value="Ras_GEF_dom_sf"/>
</dbReference>
<evidence type="ECO:0000256" key="5">
    <source>
        <dbReference type="ARBA" id="ARBA00022737"/>
    </source>
</evidence>
<evidence type="ECO:0000313" key="18">
    <source>
        <dbReference type="Proteomes" id="UP000245320"/>
    </source>
</evidence>
<dbReference type="Gene3D" id="1.10.840.10">
    <property type="entry name" value="Ras guanine-nucleotide exchange factors catalytic domain"/>
    <property type="match status" value="1"/>
</dbReference>
<evidence type="ECO:0000256" key="9">
    <source>
        <dbReference type="ARBA" id="ARBA00064286"/>
    </source>
</evidence>
<dbReference type="GO" id="GO:0048814">
    <property type="term" value="P:regulation of dendrite morphogenesis"/>
    <property type="evidence" value="ECO:0007669"/>
    <property type="project" value="TreeGrafter"/>
</dbReference>
<dbReference type="GO" id="GO:0030425">
    <property type="term" value="C:dendrite"/>
    <property type="evidence" value="ECO:0007669"/>
    <property type="project" value="UniProtKB-SubCell"/>
</dbReference>
<dbReference type="GO" id="GO:0007264">
    <property type="term" value="P:small GTPase-mediated signal transduction"/>
    <property type="evidence" value="ECO:0007669"/>
    <property type="project" value="InterPro"/>
</dbReference>
<dbReference type="InParanoid" id="A0A6J3Q756"/>
<evidence type="ECO:0000256" key="11">
    <source>
        <dbReference type="ARBA" id="ARBA00075611"/>
    </source>
</evidence>
<dbReference type="InterPro" id="IPR029899">
    <property type="entry name" value="KNDC1"/>
</dbReference>
<dbReference type="FunFam" id="1.10.840.10:FF:000013">
    <property type="entry name" value="Kinase non-catalytic C-lobe domain-containing 1"/>
    <property type="match status" value="1"/>
</dbReference>
<comment type="function">
    <text evidence="8">RAS-Guanine nucleotide exchange factor (GEF) that controls the negative regulation of neuronal dendrite growth by mediating a signaling pathway linking RAS and MAP2. May be involved in cellular senescence.</text>
</comment>
<dbReference type="CTD" id="85442"/>
<dbReference type="GO" id="GO:0043204">
    <property type="term" value="C:perikaryon"/>
    <property type="evidence" value="ECO:0007669"/>
    <property type="project" value="UniProtKB-SubCell"/>
</dbReference>
<dbReference type="InterPro" id="IPR000651">
    <property type="entry name" value="Ras-like_Gua-exchang_fac_N"/>
</dbReference>
<dbReference type="PANTHER" id="PTHR21560:SF0">
    <property type="entry name" value="KINASE NON-CATALYTIC C-LOBE DOMAIN-CONTAINING PROTEIN 1"/>
    <property type="match status" value="1"/>
</dbReference>
<name>A0A6J3Q756_TURTR</name>
<organism evidence="18 19">
    <name type="scientific">Tursiops truncatus</name>
    <name type="common">Atlantic bottle-nosed dolphin</name>
    <name type="synonym">Delphinus truncatus</name>
    <dbReference type="NCBI Taxonomy" id="9739"/>
    <lineage>
        <taxon>Eukaryota</taxon>
        <taxon>Metazoa</taxon>
        <taxon>Chordata</taxon>
        <taxon>Craniata</taxon>
        <taxon>Vertebrata</taxon>
        <taxon>Euteleostomi</taxon>
        <taxon>Mammalia</taxon>
        <taxon>Eutheria</taxon>
        <taxon>Laurasiatheria</taxon>
        <taxon>Artiodactyla</taxon>
        <taxon>Whippomorpha</taxon>
        <taxon>Cetacea</taxon>
        <taxon>Odontoceti</taxon>
        <taxon>Delphinidae</taxon>
        <taxon>Tursiops</taxon>
    </lineage>
</organism>
<evidence type="ECO:0000256" key="10">
    <source>
        <dbReference type="ARBA" id="ARBA00073176"/>
    </source>
</evidence>
<dbReference type="GO" id="GO:0005085">
    <property type="term" value="F:guanyl-nucleotide exchange factor activity"/>
    <property type="evidence" value="ECO:0007669"/>
    <property type="project" value="UniProtKB-KW"/>
</dbReference>
<feature type="domain" description="Ras-GEF" evidence="15">
    <location>
        <begin position="1517"/>
        <end position="1768"/>
    </location>
</feature>
<keyword evidence="18" id="KW-1185">Reference proteome</keyword>
<accession>A0A6J3Q756</accession>
<feature type="compositionally biased region" description="Pro residues" evidence="14">
    <location>
        <begin position="771"/>
        <end position="785"/>
    </location>
</feature>
<protein>
    <recommendedName>
        <fullName evidence="10">Kinase non-catalytic C-lobe domain-containing protein 1</fullName>
    </recommendedName>
    <alternativeName>
        <fullName evidence="12">Protein very KIND</fullName>
    </alternativeName>
    <alternativeName>
        <fullName evidence="11">Ras-GEF domain-containing family member 2</fullName>
    </alternativeName>
</protein>
<evidence type="ECO:0000256" key="2">
    <source>
        <dbReference type="ARBA" id="ARBA00004484"/>
    </source>
</evidence>
<dbReference type="Proteomes" id="UP000245320">
    <property type="component" value="Chromosome 16"/>
</dbReference>
<feature type="region of interest" description="Disordered" evidence="14">
    <location>
        <begin position="221"/>
        <end position="280"/>
    </location>
</feature>
<feature type="region of interest" description="Disordered" evidence="14">
    <location>
        <begin position="989"/>
        <end position="1008"/>
    </location>
</feature>
<feature type="compositionally biased region" description="Basic and acidic residues" evidence="14">
    <location>
        <begin position="859"/>
        <end position="877"/>
    </location>
</feature>
<keyword evidence="19" id="KW-0418">Kinase</keyword>
<dbReference type="Pfam" id="PF00618">
    <property type="entry name" value="RasGEF_N"/>
    <property type="match status" value="1"/>
</dbReference>
<evidence type="ECO:0000256" key="6">
    <source>
        <dbReference type="ARBA" id="ARBA00023054"/>
    </source>
</evidence>
<feature type="region of interest" description="Disordered" evidence="14">
    <location>
        <begin position="1020"/>
        <end position="1110"/>
    </location>
</feature>
<sequence length="1798" mass="194499">MQAMDPAAADFYEEDGKDLDFYDFEPLPTLPEDEENVSLADILSLRDSGLSEREAWAVCLECSLSMRSVAHSAIFQTLCITPDTLAFNTSGNVCFMEQLSDDPEGAFVPPEFDVTGNTFEAHIYSLGATLKAALDYVTEPEPQPRLSRELEALLGQMQAEDPRDRPDLQSIIALCEEKMQLTSSCHLCQSLSAAGRRVLSIESFGAFQDVSEITWRERLAPKSVGPKRQPGDRSADPAALPALEGQPPSPAGESLEHPGTPPSKALLSAPVKNGESPGQEGLVPERLACLLLDAQRPLGDPDRGFLERSRLRKVQTLPRLPPCSPEAGALCLSLTSTKTQPPAPEFFPPDPRKPFPEGKNGLTSSQAQPESSLWPERDAELRRVGDRAARGRGPTEESPLPGSKGPRDAGRDPGTPEPDDGTADRAGEPGGAALEQGVSLQDLLSKLGRPFKEYELWALSHACLSTLRTHGQHPAYLCLDSVLVAEDGTVLFGPPPASGAYNSFFLAPEVAEQKLTTEKASVYCVAAILWTAAKFSIPRDHKLALPRRLKTLLLHMARRSAQERPSAAEAIETCSGYLLHRGMDSRKILAHLRASTCTVRQEEETIGLQNAFLVAELSPSTAAAPRPSSGFLQISSDSRLVAVQGPVPGQPSCLQGATLLPEAFASPATHFRPIVLAANAGVARDTLALTSGPAEGPEERRGRLDGEGDGKQAPETHGAATGLKTPDGPAPASPEPLRESTPRGSAQGCPSPPAPAPASPPEGAALVMPKSPAPPTTTQMPPPERGPQEPIPTAAACGGLEPRLPGPTAAPHSPCHPDKPPRGGATQVPGQEPEGPPSAPRSPSPATGSPDGPGGAPVREWDDRAPEGHPEWPCPADHKLCPSSADASPLSQGTACPSLQEATRLIQEEFAFDGYLDHGLEALIMGEYIYALKDLTYATFCGAISEKFCDLYWGERLLQNLFRVVNGRTSPSEKARVCDVCGLWPGRPGGLGGPRSPTPPLRSQGKPLVSLWEGPGGACSVLRSDGSTSQEAGPQPKGSGGTSAPSTCSPSSKRPSHLGAAKEKPSVDSDELSRSNFEVGFRPQKSVAAGREQPQAEEARQQGGGLAGGSEAVARLARPPEGGPSVSPGPGGLQSCSPGWCSAFYEADCFSADVHCYVKELARQKAAGCSAANAQSPELEQQLMIEKRNFRKTLKFYQKLLQKEKRNKGSEVKTMLSKLKGQLEEMRSKVQFLGLVKKYLQVMYAERWGLEPCALPVIVNIAAAPCDTLDFSPLDESSSLIFYNASKRPRGGRQRKARVLQAGTPLGLMAYLYSSDAFLEGYVQQFLYTFRYFCSPHDFLHFLLDRISSTLSRAHQDPTSTSSKIYRRSFCLLQAWLEDCYAVDFRRDAGLLGRLQDYLASQILPLDGSAEPLLSLLEVGTERRAEGAPRSTDLQDPKEAEDTARPLNALWKRLSEDGISRKSFPWRLSRGNGLALPHKERQYSIASALPKPCFFEDFYGPHARTSEKGPYFLTEYSTHQLFSQLTLLQQELFHKCHPVHFLNSRALGVTDKSVAVPKASSSGSLSAETCSLFLPSYVQDTYLLQLLRSADDVSTWVAAEIVTSHTSKLQVNLLSKFLLIAKSCYEQRNFATAMQILGGLEHPAVRQSPAWRILPAKIAEVMEELKAVEVFLKSDSLCLMEGRRFRAQPTLPSAHLLAMHIQQLETGGFTMTNGAHRWSKLRNIAKVASQVHAFQENPYTFAPDPKLQSHLKQRIARFSGADISILAEDSRAGAHQVASEKHSKKIQDKLRRMKATFQ</sequence>
<dbReference type="InterPro" id="IPR001895">
    <property type="entry name" value="RASGEF_cat_dom"/>
</dbReference>
<dbReference type="GO" id="GO:0016301">
    <property type="term" value="F:kinase activity"/>
    <property type="evidence" value="ECO:0007669"/>
    <property type="project" value="UniProtKB-KW"/>
</dbReference>
<feature type="compositionally biased region" description="Basic and acidic residues" evidence="14">
    <location>
        <begin position="697"/>
        <end position="714"/>
    </location>
</feature>
<keyword evidence="19" id="KW-0808">Transferase</keyword>
<keyword evidence="4 13" id="KW-0344">Guanine-nucleotide releasing factor</keyword>
<comment type="subunit">
    <text evidence="9">Interacts (via KIND2) with MAP2; the interaction enhances MAP2 phosphorylation and localizes KNDC1 to dendrites.</text>
</comment>
<feature type="region of interest" description="Disordered" evidence="14">
    <location>
        <begin position="688"/>
        <end position="877"/>
    </location>
</feature>
<dbReference type="FunFam" id="1.20.870.10:FF:000014">
    <property type="entry name" value="Kinase non-catalytic C-lobe domain-containing 1"/>
    <property type="match status" value="1"/>
</dbReference>
<evidence type="ECO:0000256" key="7">
    <source>
        <dbReference type="ARBA" id="ARBA00023273"/>
    </source>
</evidence>
<dbReference type="SUPFAM" id="SSF48366">
    <property type="entry name" value="Ras GEF"/>
    <property type="match status" value="1"/>
</dbReference>
<keyword evidence="5" id="KW-0677">Repeat</keyword>
<keyword evidence="3" id="KW-0597">Phosphoprotein</keyword>
<dbReference type="RefSeq" id="XP_033698225.1">
    <property type="nucleotide sequence ID" value="XM_033842334.1"/>
</dbReference>
<feature type="domain" description="KIND" evidence="17">
    <location>
        <begin position="438"/>
        <end position="602"/>
    </location>
</feature>
<feature type="compositionally biased region" description="Pro residues" evidence="14">
    <location>
        <begin position="834"/>
        <end position="843"/>
    </location>
</feature>
<dbReference type="SMART" id="SM00750">
    <property type="entry name" value="KIND"/>
    <property type="match status" value="2"/>
</dbReference>
<dbReference type="OrthoDB" id="10254377at2759"/>
<evidence type="ECO:0000313" key="19">
    <source>
        <dbReference type="RefSeq" id="XP_033698225.1"/>
    </source>
</evidence>
<evidence type="ECO:0000259" key="16">
    <source>
        <dbReference type="PROSITE" id="PS50212"/>
    </source>
</evidence>
<dbReference type="SMART" id="SM00147">
    <property type="entry name" value="RasGEF"/>
    <property type="match status" value="1"/>
</dbReference>
<dbReference type="PANTHER" id="PTHR21560">
    <property type="entry name" value="VERY KIND PROTEIN"/>
    <property type="match status" value="1"/>
</dbReference>
<evidence type="ECO:0000256" key="1">
    <source>
        <dbReference type="ARBA" id="ARBA00004279"/>
    </source>
</evidence>
<dbReference type="FunFam" id="1.10.510.10:FF:000694">
    <property type="entry name" value="Kinase non-catalytic C-lobe domain containing 1"/>
    <property type="match status" value="1"/>
</dbReference>
<dbReference type="InterPro" id="IPR011019">
    <property type="entry name" value="KIND_dom"/>
</dbReference>
<evidence type="ECO:0000256" key="3">
    <source>
        <dbReference type="ARBA" id="ARBA00022553"/>
    </source>
</evidence>
<dbReference type="Pfam" id="PF00617">
    <property type="entry name" value="RasGEF"/>
    <property type="match status" value="1"/>
</dbReference>
<feature type="compositionally biased region" description="Basic and acidic residues" evidence="14">
    <location>
        <begin position="1060"/>
        <end position="1073"/>
    </location>
</feature>
<evidence type="ECO:0000259" key="15">
    <source>
        <dbReference type="PROSITE" id="PS50009"/>
    </source>
</evidence>
<feature type="compositionally biased region" description="Basic and acidic residues" evidence="14">
    <location>
        <begin position="375"/>
        <end position="395"/>
    </location>
</feature>
<dbReference type="PROSITE" id="PS50212">
    <property type="entry name" value="RASGEF_NTER"/>
    <property type="match status" value="1"/>
</dbReference>
<feature type="region of interest" description="Disordered" evidence="14">
    <location>
        <begin position="325"/>
        <end position="432"/>
    </location>
</feature>
<reference evidence="19" key="1">
    <citation type="submission" date="2025-08" db="UniProtKB">
        <authorList>
            <consortium name="RefSeq"/>
        </authorList>
    </citation>
    <scope>IDENTIFICATION</scope>
    <source>
        <tissue evidence="19">Spleen</tissue>
    </source>
</reference>
<dbReference type="FunFam" id="1.10.510.10:FF:000529">
    <property type="entry name" value="Kinase non-catalytic C-lobe domain-containing 1"/>
    <property type="match status" value="1"/>
</dbReference>
<feature type="compositionally biased region" description="Pro residues" evidence="14">
    <location>
        <begin position="750"/>
        <end position="760"/>
    </location>
</feature>
<gene>
    <name evidence="19" type="primary">KNDC1</name>
</gene>
<keyword evidence="7" id="KW-0966">Cell projection</keyword>
<proteinExistence type="predicted"/>
<evidence type="ECO:0000256" key="4">
    <source>
        <dbReference type="ARBA" id="ARBA00022658"/>
    </source>
</evidence>
<evidence type="ECO:0000259" key="17">
    <source>
        <dbReference type="PROSITE" id="PS51377"/>
    </source>
</evidence>